<evidence type="ECO:0000313" key="12">
    <source>
        <dbReference type="EMBL" id="RUQ84448.1"/>
    </source>
</evidence>
<dbReference type="EMBL" id="RZGR01000027">
    <property type="protein sequence ID" value="RUQ84448.1"/>
    <property type="molecule type" value="Genomic_DNA"/>
</dbReference>
<dbReference type="PANTHER" id="PTHR11067:SF9">
    <property type="entry name" value="INOSINE TRIPHOSPHATE PYROPHOSPHATASE"/>
    <property type="match status" value="1"/>
</dbReference>
<feature type="binding site" evidence="10">
    <location>
        <begin position="152"/>
        <end position="155"/>
    </location>
    <ligand>
        <name>substrate</name>
    </ligand>
</feature>
<dbReference type="InterPro" id="IPR002637">
    <property type="entry name" value="RdgB/HAM1"/>
</dbReference>
<comment type="subunit">
    <text evidence="2 10">Homodimer.</text>
</comment>
<keyword evidence="5 10" id="KW-0378">Hydrolase</keyword>
<protein>
    <recommendedName>
        <fullName evidence="10">dITP/XTP pyrophosphatase</fullName>
        <ecNumber evidence="10">3.6.1.66</ecNumber>
    </recommendedName>
    <alternativeName>
        <fullName evidence="10">Non-canonical purine NTP pyrophosphatase</fullName>
    </alternativeName>
    <alternativeName>
        <fullName evidence="10">Non-standard purine NTP pyrophosphatase</fullName>
    </alternativeName>
    <alternativeName>
        <fullName evidence="10">Nucleoside-triphosphate diphosphatase</fullName>
    </alternativeName>
    <alternativeName>
        <fullName evidence="10">Nucleoside-triphosphate pyrophosphatase</fullName>
        <shortName evidence="10">NTPase</shortName>
    </alternativeName>
</protein>
<evidence type="ECO:0000256" key="2">
    <source>
        <dbReference type="ARBA" id="ARBA00011738"/>
    </source>
</evidence>
<keyword evidence="13" id="KW-1185">Reference proteome</keyword>
<comment type="function">
    <text evidence="10">Pyrophosphatase that catalyzes the hydrolysis of nucleoside triphosphates to their monophosphate derivatives, with a high preference for the non-canonical purine nucleotides XTP (xanthosine triphosphate), dITP (deoxyinosine triphosphate) and ITP. Seems to function as a house-cleaning enzyme that removes non-canonical purine nucleotides from the nucleotide pool, thus preventing their incorporation into DNA/RNA and avoiding chromosomal lesions.</text>
</comment>
<comment type="catalytic activity">
    <reaction evidence="10">
        <text>ITP + H2O = IMP + diphosphate + H(+)</text>
        <dbReference type="Rhea" id="RHEA:29399"/>
        <dbReference type="ChEBI" id="CHEBI:15377"/>
        <dbReference type="ChEBI" id="CHEBI:15378"/>
        <dbReference type="ChEBI" id="CHEBI:33019"/>
        <dbReference type="ChEBI" id="CHEBI:58053"/>
        <dbReference type="ChEBI" id="CHEBI:61402"/>
        <dbReference type="EC" id="3.6.1.66"/>
    </reaction>
</comment>
<organism evidence="12 13">
    <name type="scientific">Legionella septentrionalis</name>
    <dbReference type="NCBI Taxonomy" id="2498109"/>
    <lineage>
        <taxon>Bacteria</taxon>
        <taxon>Pseudomonadati</taxon>
        <taxon>Pseudomonadota</taxon>
        <taxon>Gammaproteobacteria</taxon>
        <taxon>Legionellales</taxon>
        <taxon>Legionellaceae</taxon>
        <taxon>Legionella</taxon>
    </lineage>
</organism>
<feature type="active site" description="Proton acceptor" evidence="10">
    <location>
        <position position="67"/>
    </location>
</feature>
<comment type="similarity">
    <text evidence="1 10 11">Belongs to the HAM1 NTPase family.</text>
</comment>
<dbReference type="InterPro" id="IPR029001">
    <property type="entry name" value="ITPase-like_fam"/>
</dbReference>
<evidence type="ECO:0000256" key="10">
    <source>
        <dbReference type="HAMAP-Rule" id="MF_01405"/>
    </source>
</evidence>
<keyword evidence="6 10" id="KW-0460">Magnesium</keyword>
<dbReference type="PANTHER" id="PTHR11067">
    <property type="entry name" value="INOSINE TRIPHOSPHATE PYROPHOSPHATASE/HAM1 PROTEIN"/>
    <property type="match status" value="1"/>
</dbReference>
<dbReference type="GO" id="GO:0035870">
    <property type="term" value="F:dITP diphosphatase activity"/>
    <property type="evidence" value="ECO:0007669"/>
    <property type="project" value="UniProtKB-UniRule"/>
</dbReference>
<accession>A0A3S0VA22</accession>
<dbReference type="GO" id="GO:0009117">
    <property type="term" value="P:nucleotide metabolic process"/>
    <property type="evidence" value="ECO:0007669"/>
    <property type="project" value="UniProtKB-KW"/>
</dbReference>
<comment type="catalytic activity">
    <reaction evidence="8 10">
        <text>dITP + H2O = dIMP + diphosphate + H(+)</text>
        <dbReference type="Rhea" id="RHEA:28342"/>
        <dbReference type="ChEBI" id="CHEBI:15377"/>
        <dbReference type="ChEBI" id="CHEBI:15378"/>
        <dbReference type="ChEBI" id="CHEBI:33019"/>
        <dbReference type="ChEBI" id="CHEBI:61194"/>
        <dbReference type="ChEBI" id="CHEBI:61382"/>
        <dbReference type="EC" id="3.6.1.66"/>
    </reaction>
</comment>
<evidence type="ECO:0000256" key="1">
    <source>
        <dbReference type="ARBA" id="ARBA00008023"/>
    </source>
</evidence>
<feature type="binding site" evidence="10">
    <location>
        <position position="175"/>
    </location>
    <ligand>
        <name>substrate</name>
    </ligand>
</feature>
<evidence type="ECO:0000256" key="8">
    <source>
        <dbReference type="ARBA" id="ARBA00051875"/>
    </source>
</evidence>
<evidence type="ECO:0000313" key="13">
    <source>
        <dbReference type="Proteomes" id="UP000288012"/>
    </source>
</evidence>
<evidence type="ECO:0000256" key="7">
    <source>
        <dbReference type="ARBA" id="ARBA00023080"/>
    </source>
</evidence>
<dbReference type="RefSeq" id="WP_127033447.1">
    <property type="nucleotide sequence ID" value="NZ_RZGR01000027.1"/>
</dbReference>
<dbReference type="CDD" id="cd00515">
    <property type="entry name" value="HAM1"/>
    <property type="match status" value="1"/>
</dbReference>
<dbReference type="GO" id="GO:0000166">
    <property type="term" value="F:nucleotide binding"/>
    <property type="evidence" value="ECO:0007669"/>
    <property type="project" value="UniProtKB-KW"/>
</dbReference>
<keyword evidence="7 10" id="KW-0546">Nucleotide metabolism</keyword>
<dbReference type="GO" id="GO:0036222">
    <property type="term" value="F:XTP diphosphatase activity"/>
    <property type="evidence" value="ECO:0007669"/>
    <property type="project" value="UniProtKB-UniRule"/>
</dbReference>
<evidence type="ECO:0000256" key="6">
    <source>
        <dbReference type="ARBA" id="ARBA00022842"/>
    </source>
</evidence>
<dbReference type="HAMAP" id="MF_01405">
    <property type="entry name" value="Non_canon_purine_NTPase"/>
    <property type="match status" value="1"/>
</dbReference>
<dbReference type="GO" id="GO:0036220">
    <property type="term" value="F:ITP diphosphatase activity"/>
    <property type="evidence" value="ECO:0007669"/>
    <property type="project" value="UniProtKB-UniRule"/>
</dbReference>
<dbReference type="AlphaFoldDB" id="A0A3S0VA22"/>
<dbReference type="OrthoDB" id="9807456at2"/>
<proteinExistence type="inferred from homology"/>
<dbReference type="Pfam" id="PF01725">
    <property type="entry name" value="Ham1p_like"/>
    <property type="match status" value="1"/>
</dbReference>
<dbReference type="InterPro" id="IPR020922">
    <property type="entry name" value="dITP/XTP_pyrophosphatase"/>
</dbReference>
<evidence type="ECO:0000256" key="4">
    <source>
        <dbReference type="ARBA" id="ARBA00022741"/>
    </source>
</evidence>
<dbReference type="GO" id="GO:0005829">
    <property type="term" value="C:cytosol"/>
    <property type="evidence" value="ECO:0007669"/>
    <property type="project" value="TreeGrafter"/>
</dbReference>
<dbReference type="NCBIfam" id="TIGR00042">
    <property type="entry name" value="RdgB/HAM1 family non-canonical purine NTP pyrophosphatase"/>
    <property type="match status" value="1"/>
</dbReference>
<dbReference type="GO" id="GO:0009146">
    <property type="term" value="P:purine nucleoside triphosphate catabolic process"/>
    <property type="evidence" value="ECO:0007669"/>
    <property type="project" value="UniProtKB-UniRule"/>
</dbReference>
<keyword evidence="3 10" id="KW-0479">Metal-binding</keyword>
<feature type="binding site" evidence="10">
    <location>
        <position position="38"/>
    </location>
    <ligand>
        <name>Mg(2+)</name>
        <dbReference type="ChEBI" id="CHEBI:18420"/>
    </ligand>
</feature>
<sequence length="195" mass="20931">MKELILATGNAGKIAELQSLLAPIHCITQQSLGIDDAEETGLSFIENAILKARHAAAESHKPALADDSGLVVPILDGQPGIYSARFAGPHAGSEDNIALLLEKLQGIPEKQRGAYFYCAIALVKHAKDPTPLIATGKFFGFITLEPKGRQGFGYDPVFYVPQYQCTVAELPAKIKNEISHRALALRSLLANLGDI</sequence>
<reference evidence="12 13" key="1">
    <citation type="submission" date="2018-12" db="EMBL/GenBank/DDBJ databases">
        <title>Legionella sp,whole genome shotgun sequence.</title>
        <authorList>
            <person name="Wu H."/>
        </authorList>
    </citation>
    <scope>NUCLEOTIDE SEQUENCE [LARGE SCALE GENOMIC DNA]</scope>
    <source>
        <strain evidence="13">km714</strain>
    </source>
</reference>
<comment type="caution">
    <text evidence="12">The sequence shown here is derived from an EMBL/GenBank/DDBJ whole genome shotgun (WGS) entry which is preliminary data.</text>
</comment>
<dbReference type="EC" id="3.6.1.66" evidence="10"/>
<comment type="cofactor">
    <cofactor evidence="10">
        <name>Mg(2+)</name>
        <dbReference type="ChEBI" id="CHEBI:18420"/>
    </cofactor>
    <text evidence="10">Binds 1 Mg(2+) ion per subunit.</text>
</comment>
<dbReference type="GO" id="GO:0017111">
    <property type="term" value="F:ribonucleoside triphosphate phosphatase activity"/>
    <property type="evidence" value="ECO:0007669"/>
    <property type="project" value="InterPro"/>
</dbReference>
<feature type="binding site" evidence="10">
    <location>
        <begin position="8"/>
        <end position="13"/>
    </location>
    <ligand>
        <name>substrate</name>
    </ligand>
</feature>
<feature type="binding site" evidence="10">
    <location>
        <position position="68"/>
    </location>
    <ligand>
        <name>substrate</name>
    </ligand>
</feature>
<dbReference type="FunFam" id="3.90.950.10:FF:000001">
    <property type="entry name" value="dITP/XTP pyrophosphatase"/>
    <property type="match status" value="1"/>
</dbReference>
<evidence type="ECO:0000256" key="9">
    <source>
        <dbReference type="ARBA" id="ARBA00052017"/>
    </source>
</evidence>
<dbReference type="GO" id="GO:0046872">
    <property type="term" value="F:metal ion binding"/>
    <property type="evidence" value="ECO:0007669"/>
    <property type="project" value="UniProtKB-KW"/>
</dbReference>
<dbReference type="SUPFAM" id="SSF52972">
    <property type="entry name" value="ITPase-like"/>
    <property type="match status" value="1"/>
</dbReference>
<comment type="catalytic activity">
    <reaction evidence="9 10">
        <text>XTP + H2O = XMP + diphosphate + H(+)</text>
        <dbReference type="Rhea" id="RHEA:28610"/>
        <dbReference type="ChEBI" id="CHEBI:15377"/>
        <dbReference type="ChEBI" id="CHEBI:15378"/>
        <dbReference type="ChEBI" id="CHEBI:33019"/>
        <dbReference type="ChEBI" id="CHEBI:57464"/>
        <dbReference type="ChEBI" id="CHEBI:61314"/>
        <dbReference type="EC" id="3.6.1.66"/>
    </reaction>
</comment>
<gene>
    <name evidence="12" type="primary">rdgB</name>
    <name evidence="12" type="ORF">EKM59_08725</name>
</gene>
<evidence type="ECO:0000256" key="3">
    <source>
        <dbReference type="ARBA" id="ARBA00022723"/>
    </source>
</evidence>
<dbReference type="Proteomes" id="UP000288012">
    <property type="component" value="Unassembled WGS sequence"/>
</dbReference>
<keyword evidence="4 10" id="KW-0547">Nucleotide-binding</keyword>
<evidence type="ECO:0000256" key="5">
    <source>
        <dbReference type="ARBA" id="ARBA00022801"/>
    </source>
</evidence>
<evidence type="ECO:0000256" key="11">
    <source>
        <dbReference type="RuleBase" id="RU003781"/>
    </source>
</evidence>
<feature type="binding site" evidence="10">
    <location>
        <begin position="180"/>
        <end position="181"/>
    </location>
    <ligand>
        <name>substrate</name>
    </ligand>
</feature>
<dbReference type="Gene3D" id="3.90.950.10">
    <property type="match status" value="1"/>
</dbReference>
<name>A0A3S0VA22_9GAMM</name>
<feature type="binding site" evidence="10">
    <location>
        <position position="67"/>
    </location>
    <ligand>
        <name>Mg(2+)</name>
        <dbReference type="ChEBI" id="CHEBI:18420"/>
    </ligand>
</feature>